<feature type="chain" id="PRO_5044961702" description="RxLR effector protein" evidence="5">
    <location>
        <begin position="24"/>
        <end position="157"/>
    </location>
</feature>
<comment type="similarity">
    <text evidence="2 5">Belongs to the RxLR effector family.</text>
</comment>
<keyword evidence="7" id="KW-1185">Reference proteome</keyword>
<dbReference type="InterPro" id="IPR031825">
    <property type="entry name" value="RXLR"/>
</dbReference>
<evidence type="ECO:0000256" key="5">
    <source>
        <dbReference type="RuleBase" id="RU367124"/>
    </source>
</evidence>
<dbReference type="AlphaFoldDB" id="A0A225UIW1"/>
<comment type="caution">
    <text evidence="6">The sequence shown here is derived from an EMBL/GenBank/DDBJ whole genome shotgun (WGS) entry which is preliminary data.</text>
</comment>
<dbReference type="Pfam" id="PF16810">
    <property type="entry name" value="RXLR"/>
    <property type="match status" value="1"/>
</dbReference>
<evidence type="ECO:0000313" key="6">
    <source>
        <dbReference type="EMBL" id="OWY93157.1"/>
    </source>
</evidence>
<reference evidence="7" key="1">
    <citation type="submission" date="2017-03" db="EMBL/GenBank/DDBJ databases">
        <title>Phytopthora megakarya and P. palmivora, two closely related causual agents of cacao black pod achieved similar genome size and gene model numbers by different mechanisms.</title>
        <authorList>
            <person name="Ali S."/>
            <person name="Shao J."/>
            <person name="Larry D.J."/>
            <person name="Kronmiller B."/>
            <person name="Shen D."/>
            <person name="Strem M.D."/>
            <person name="Melnick R.L."/>
            <person name="Guiltinan M.J."/>
            <person name="Tyler B.M."/>
            <person name="Meinhardt L.W."/>
            <person name="Bailey B.A."/>
        </authorList>
    </citation>
    <scope>NUCLEOTIDE SEQUENCE [LARGE SCALE GENOMIC DNA]</scope>
    <source>
        <strain evidence="7">zdho120</strain>
    </source>
</reference>
<dbReference type="Proteomes" id="UP000198211">
    <property type="component" value="Unassembled WGS sequence"/>
</dbReference>
<evidence type="ECO:0000256" key="2">
    <source>
        <dbReference type="ARBA" id="ARBA00010400"/>
    </source>
</evidence>
<dbReference type="OrthoDB" id="125047at2759"/>
<dbReference type="EMBL" id="NBNE01016611">
    <property type="protein sequence ID" value="OWY93157.1"/>
    <property type="molecule type" value="Genomic_DNA"/>
</dbReference>
<evidence type="ECO:0000313" key="7">
    <source>
        <dbReference type="Proteomes" id="UP000198211"/>
    </source>
</evidence>
<name>A0A225UIW1_9STRA</name>
<feature type="signal peptide" evidence="5">
    <location>
        <begin position="1"/>
        <end position="23"/>
    </location>
</feature>
<comment type="function">
    <text evidence="5">Effector that suppresses plant defense responses during pathogen infection.</text>
</comment>
<evidence type="ECO:0000256" key="1">
    <source>
        <dbReference type="ARBA" id="ARBA00004613"/>
    </source>
</evidence>
<accession>A0A225UIW1</accession>
<keyword evidence="4 5" id="KW-0732">Signal</keyword>
<proteinExistence type="inferred from homology"/>
<organism evidence="6 7">
    <name type="scientific">Phytophthora megakarya</name>
    <dbReference type="NCBI Taxonomy" id="4795"/>
    <lineage>
        <taxon>Eukaryota</taxon>
        <taxon>Sar</taxon>
        <taxon>Stramenopiles</taxon>
        <taxon>Oomycota</taxon>
        <taxon>Peronosporomycetes</taxon>
        <taxon>Peronosporales</taxon>
        <taxon>Peronosporaceae</taxon>
        <taxon>Phytophthora</taxon>
    </lineage>
</organism>
<comment type="subcellular location">
    <subcellularLocation>
        <location evidence="1 5">Secreted</location>
    </subcellularLocation>
</comment>
<keyword evidence="3 5" id="KW-0964">Secreted</keyword>
<evidence type="ECO:0000256" key="3">
    <source>
        <dbReference type="ARBA" id="ARBA00022525"/>
    </source>
</evidence>
<evidence type="ECO:0000256" key="4">
    <source>
        <dbReference type="ARBA" id="ARBA00022729"/>
    </source>
</evidence>
<gene>
    <name evidence="6" type="ORF">PHMEG_00037551</name>
</gene>
<sequence length="157" mass="17296">MRTSWLLIAAAAIVAGNFNAISATSDVDQENLVSLNNGHVKRLLRADKGVKDDEERVAPGTGLLDFTKTASLKTLDDVAADLAAIRGSSKFIKPLEAEVDSVLIKIAARKWTPDSLEEKLKIAAKRAAKSDEQLMRDPDYLLARKYREFWDARKAKA</sequence>
<comment type="domain">
    <text evidence="5">The RxLR-dEER motif acts to carry the protein into the host cell cytoplasm through binding to cell surface phosphatidylinositol-3-phosphate.</text>
</comment>
<protein>
    <recommendedName>
        <fullName evidence="5">RxLR effector protein</fullName>
    </recommendedName>
</protein>